<proteinExistence type="predicted"/>
<dbReference type="Proteomes" id="UP000243579">
    <property type="component" value="Unassembled WGS sequence"/>
</dbReference>
<accession>A0A1V9YP52</accession>
<organism evidence="1 2">
    <name type="scientific">Achlya hypogyna</name>
    <name type="common">Oomycete</name>
    <name type="synonym">Protoachlya hypogyna</name>
    <dbReference type="NCBI Taxonomy" id="1202772"/>
    <lineage>
        <taxon>Eukaryota</taxon>
        <taxon>Sar</taxon>
        <taxon>Stramenopiles</taxon>
        <taxon>Oomycota</taxon>
        <taxon>Saprolegniomycetes</taxon>
        <taxon>Saprolegniales</taxon>
        <taxon>Achlyaceae</taxon>
        <taxon>Achlya</taxon>
    </lineage>
</organism>
<dbReference type="EMBL" id="JNBR01001440">
    <property type="protein sequence ID" value="OQR87461.1"/>
    <property type="molecule type" value="Genomic_DNA"/>
</dbReference>
<dbReference type="STRING" id="1202772.A0A1V9YP52"/>
<keyword evidence="2" id="KW-1185">Reference proteome</keyword>
<evidence type="ECO:0000313" key="1">
    <source>
        <dbReference type="EMBL" id="OQR87461.1"/>
    </source>
</evidence>
<name>A0A1V9YP52_ACHHY</name>
<reference evidence="1 2" key="1">
    <citation type="journal article" date="2014" name="Genome Biol. Evol.">
        <title>The secreted proteins of Achlya hypogyna and Thraustotheca clavata identify the ancestral oomycete secretome and reveal gene acquisitions by horizontal gene transfer.</title>
        <authorList>
            <person name="Misner I."/>
            <person name="Blouin N."/>
            <person name="Leonard G."/>
            <person name="Richards T.A."/>
            <person name="Lane C.E."/>
        </authorList>
    </citation>
    <scope>NUCLEOTIDE SEQUENCE [LARGE SCALE GENOMIC DNA]</scope>
    <source>
        <strain evidence="1 2">ATCC 48635</strain>
    </source>
</reference>
<dbReference type="OrthoDB" id="439917at2759"/>
<gene>
    <name evidence="1" type="ORF">ACHHYP_20382</name>
</gene>
<comment type="caution">
    <text evidence="1">The sequence shown here is derived from an EMBL/GenBank/DDBJ whole genome shotgun (WGS) entry which is preliminary data.</text>
</comment>
<evidence type="ECO:0008006" key="3">
    <source>
        <dbReference type="Google" id="ProtNLM"/>
    </source>
</evidence>
<dbReference type="PANTHER" id="PTHR47236">
    <property type="entry name" value="GENE, 32742-RELATED-RELATED"/>
    <property type="match status" value="1"/>
</dbReference>
<evidence type="ECO:0000313" key="2">
    <source>
        <dbReference type="Proteomes" id="UP000243579"/>
    </source>
</evidence>
<dbReference type="SMART" id="SM01411">
    <property type="entry name" value="Ephrin_rec_like"/>
    <property type="match status" value="7"/>
</dbReference>
<dbReference type="PANTHER" id="PTHR47236:SF4">
    <property type="entry name" value="GENE 9195-RELATED"/>
    <property type="match status" value="1"/>
</dbReference>
<dbReference type="AlphaFoldDB" id="A0A1V9YP52"/>
<protein>
    <recommendedName>
        <fullName evidence="3">Tyrosine-protein kinase ephrin type A/B receptor-like domain-containing protein</fullName>
    </recommendedName>
</protein>
<sequence>MQPCPAGFFGNDTLLHSPQCSGLCPAGVDPIPCGNPDAYCPVGTSAPLPVPLGYYSLGLDATHRQAIGLCDEGHYCISGSKYECPPGTYSLSQGPVTACSDLCPIGRYCPQGSVVPRLCPPGSHPNRTIVHPAKERRDYPNRLPCRLHVSNGKRLATGHSFGFLPRHNARPYHFGDDHSAHPVSPWLLLHTGYYLIGPAAVDNFQKDVLHHALWVISELPPGSPRVSALVNAPPEPSAPPAALRRDPSKFCPINVYAPQPVGLGNYSIPLDSSFRTSQAVCEPGYYCIGGVRRPCPAGTFGTAFGLTTAACSGLCAPGYYCPQGSALATANECGRPQVYCPEVVASGYCGVGPTATTHASQVAAPAGSYAFEGQCHLCPGGYYGSDTRDIRHTCSGECAAGYFCPAGSTSPFERTCGLGYFCPPGAPQPTLVASGYYSYIATTDACGPGLYRGSSTSFAVLQLAAWSTVEVTYGDALFPFASCVPCPMGTFKTDAGDDFSLCQPCPLSADRTTCSCFRLSGGITYDPSETALYFTGAACVAIPISTAPASALPGNTSWTKSQQAPCEPGYYCIQGARFPCPAGRYGAFWMETRPTCSDACRRGYYCPIASTRDAAKPCGAPSLYCPPGSPYPSAVSTGYYSVDSVTGRFSDPTLRDAQEPCEPGFYCQYGLKAPCPGGRYGSLALETAPQCEGMCQRGYYCPPGSSRPTQNACGNASVVCRRGSAAPVAVATGYYSGGDTLPLAPDFGWTRSSVGTVHGGFRSRAHQVHFASMGTERHAQRELTAVYPSFANRRARVFVLQVTTSGGYYCPSGSASAQAVPCGNVGVYCPPGSSQPMAVTVGYYSTGGTNVTRPAQTICPVGSFCRHGVVYQCPPGTYGDTPGLTEDMCSGWCAAGYFCPFGTTSATALACNATSYSTPGLGACVACPVARSPMPCHNSRACCH</sequence>